<evidence type="ECO:0000256" key="2">
    <source>
        <dbReference type="ARBA" id="ARBA00023315"/>
    </source>
</evidence>
<accession>A0A1X7AD19</accession>
<feature type="domain" description="N-acetyltransferase" evidence="3">
    <location>
        <begin position="9"/>
        <end position="163"/>
    </location>
</feature>
<name>A0A1X7AD19_9RHOB</name>
<dbReference type="InterPro" id="IPR000182">
    <property type="entry name" value="GNAT_dom"/>
</dbReference>
<dbReference type="Pfam" id="PF00583">
    <property type="entry name" value="Acetyltransf_1"/>
    <property type="match status" value="1"/>
</dbReference>
<dbReference type="EMBL" id="FWFP01000021">
    <property type="protein sequence ID" value="SLN76886.1"/>
    <property type="molecule type" value="Genomic_DNA"/>
</dbReference>
<dbReference type="AlphaFoldDB" id="A0A1X7AD19"/>
<dbReference type="OrthoDB" id="9789603at2"/>
<sequence length="168" mass="18495">MSDVTEPDTTLWRVAADDPALHDVLVLVRAAFQDMDGRIDPPSSAHHLTVDNIQAHCRKGGEVWAIGQAPVGCMFLTPKPTALHLGKLAVREDRRGHGLCRALVDHAERRAIVLGLPALELETRVELTEIHRVFSRLGFTVVNMGTHTGYTEPTEYQLRKVISSSADS</sequence>
<evidence type="ECO:0000256" key="1">
    <source>
        <dbReference type="ARBA" id="ARBA00022679"/>
    </source>
</evidence>
<dbReference type="Proteomes" id="UP000193778">
    <property type="component" value="Unassembled WGS sequence"/>
</dbReference>
<dbReference type="CDD" id="cd04301">
    <property type="entry name" value="NAT_SF"/>
    <property type="match status" value="1"/>
</dbReference>
<organism evidence="4 5">
    <name type="scientific">Ruegeria meonggei</name>
    <dbReference type="NCBI Taxonomy" id="1446476"/>
    <lineage>
        <taxon>Bacteria</taxon>
        <taxon>Pseudomonadati</taxon>
        <taxon>Pseudomonadota</taxon>
        <taxon>Alphaproteobacteria</taxon>
        <taxon>Rhodobacterales</taxon>
        <taxon>Roseobacteraceae</taxon>
        <taxon>Ruegeria</taxon>
    </lineage>
</organism>
<dbReference type="Gene3D" id="3.40.630.30">
    <property type="match status" value="1"/>
</dbReference>
<evidence type="ECO:0000259" key="3">
    <source>
        <dbReference type="PROSITE" id="PS51186"/>
    </source>
</evidence>
<dbReference type="GO" id="GO:0016747">
    <property type="term" value="F:acyltransferase activity, transferring groups other than amino-acyl groups"/>
    <property type="evidence" value="ECO:0007669"/>
    <property type="project" value="InterPro"/>
</dbReference>
<gene>
    <name evidence="4" type="ORF">RUM8411_04502</name>
</gene>
<proteinExistence type="predicted"/>
<evidence type="ECO:0000313" key="5">
    <source>
        <dbReference type="Proteomes" id="UP000193778"/>
    </source>
</evidence>
<dbReference type="SUPFAM" id="SSF55729">
    <property type="entry name" value="Acyl-CoA N-acyltransferases (Nat)"/>
    <property type="match status" value="1"/>
</dbReference>
<reference evidence="5" key="1">
    <citation type="submission" date="2017-03" db="EMBL/GenBank/DDBJ databases">
        <authorList>
            <person name="Rodrigo-Torres L."/>
            <person name="Arahal R.D."/>
            <person name="Lucena T."/>
        </authorList>
    </citation>
    <scope>NUCLEOTIDE SEQUENCE [LARGE SCALE GENOMIC DNA]</scope>
    <source>
        <strain evidence="5">CECT 8411</strain>
    </source>
</reference>
<dbReference type="PROSITE" id="PS51186">
    <property type="entry name" value="GNAT"/>
    <property type="match status" value="1"/>
</dbReference>
<keyword evidence="5" id="KW-1185">Reference proteome</keyword>
<dbReference type="PANTHER" id="PTHR43877">
    <property type="entry name" value="AMINOALKYLPHOSPHONATE N-ACETYLTRANSFERASE-RELATED-RELATED"/>
    <property type="match status" value="1"/>
</dbReference>
<keyword evidence="1 4" id="KW-0808">Transferase</keyword>
<dbReference type="InterPro" id="IPR016181">
    <property type="entry name" value="Acyl_CoA_acyltransferase"/>
</dbReference>
<dbReference type="InterPro" id="IPR050832">
    <property type="entry name" value="Bact_Acetyltransf"/>
</dbReference>
<keyword evidence="2" id="KW-0012">Acyltransferase</keyword>
<evidence type="ECO:0000313" key="4">
    <source>
        <dbReference type="EMBL" id="SLN76886.1"/>
    </source>
</evidence>
<protein>
    <submittedName>
        <fullName evidence="4">Putative acetyltransferase</fullName>
    </submittedName>
</protein>
<dbReference type="RefSeq" id="WP_085824920.1">
    <property type="nucleotide sequence ID" value="NZ_FWFP01000021.1"/>
</dbReference>